<feature type="transmembrane region" description="Helical" evidence="1">
    <location>
        <begin position="276"/>
        <end position="307"/>
    </location>
</feature>
<protein>
    <recommendedName>
        <fullName evidence="4">Glycosyltransferase RgtA/B/C/D-like domain-containing protein</fullName>
    </recommendedName>
</protein>
<keyword evidence="1" id="KW-1133">Transmembrane helix</keyword>
<feature type="transmembrane region" description="Helical" evidence="1">
    <location>
        <begin position="319"/>
        <end position="338"/>
    </location>
</feature>
<dbReference type="RefSeq" id="WP_146963389.1">
    <property type="nucleotide sequence ID" value="NZ_AP019835.1"/>
</dbReference>
<keyword evidence="1" id="KW-0472">Membrane</keyword>
<feature type="transmembrane region" description="Helical" evidence="1">
    <location>
        <begin position="490"/>
        <end position="512"/>
    </location>
</feature>
<feature type="transmembrane region" description="Helical" evidence="1">
    <location>
        <begin position="98"/>
        <end position="116"/>
    </location>
</feature>
<feature type="transmembrane region" description="Helical" evidence="1">
    <location>
        <begin position="458"/>
        <end position="478"/>
    </location>
</feature>
<feature type="transmembrane region" description="Helical" evidence="1">
    <location>
        <begin position="63"/>
        <end position="78"/>
    </location>
</feature>
<feature type="transmembrane region" description="Helical" evidence="1">
    <location>
        <begin position="428"/>
        <end position="446"/>
    </location>
</feature>
<organism evidence="2 3">
    <name type="scientific">Leptotrichia wadei</name>
    <dbReference type="NCBI Taxonomy" id="157687"/>
    <lineage>
        <taxon>Bacteria</taxon>
        <taxon>Fusobacteriati</taxon>
        <taxon>Fusobacteriota</taxon>
        <taxon>Fusobacteriia</taxon>
        <taxon>Fusobacteriales</taxon>
        <taxon>Leptotrichiaceae</taxon>
        <taxon>Leptotrichia</taxon>
    </lineage>
</organism>
<feature type="transmembrane region" description="Helical" evidence="1">
    <location>
        <begin position="247"/>
        <end position="264"/>
    </location>
</feature>
<feature type="transmembrane region" description="Helical" evidence="1">
    <location>
        <begin position="191"/>
        <end position="215"/>
    </location>
</feature>
<proteinExistence type="predicted"/>
<gene>
    <name evidence="2" type="ORF">JMUB3934_0148</name>
</gene>
<evidence type="ECO:0000313" key="2">
    <source>
        <dbReference type="EMBL" id="BBM48878.1"/>
    </source>
</evidence>
<feature type="transmembrane region" description="Helical" evidence="1">
    <location>
        <begin position="6"/>
        <end position="24"/>
    </location>
</feature>
<name>A0A510KB28_9FUSO</name>
<evidence type="ECO:0000313" key="3">
    <source>
        <dbReference type="Proteomes" id="UP000321501"/>
    </source>
</evidence>
<accession>A0A510KB28</accession>
<feature type="transmembrane region" description="Helical" evidence="1">
    <location>
        <begin position="36"/>
        <end position="57"/>
    </location>
</feature>
<reference evidence="2 3" key="1">
    <citation type="submission" date="2019-07" db="EMBL/GenBank/DDBJ databases">
        <title>Complete Genome Sequence of Leptotrichia wadei Strain JMUB3934.</title>
        <authorList>
            <person name="Watanabe S."/>
            <person name="Cui L."/>
        </authorList>
    </citation>
    <scope>NUCLEOTIDE SEQUENCE [LARGE SCALE GENOMIC DNA]</scope>
    <source>
        <strain evidence="2 3">JMUB3934</strain>
    </source>
</reference>
<dbReference type="EMBL" id="AP019835">
    <property type="protein sequence ID" value="BBM48878.1"/>
    <property type="molecule type" value="Genomic_DNA"/>
</dbReference>
<sequence length="765" mass="88265">MTLLLGIILFLFFILVGIIFLSIIGIEKKYLTNANFLLITPILGALTMVCFGEFLIFIFPMKYTSWLFLIILSIIGYINRKKVFIALEVFYKKMKGYLLLSLLAGIIVSIPSLKIFSLNSPRIINNDIAFYLSSMDWLLHNSFRNFKSLLSINPNVPYYSLATYMIRETRTGTEFLGSQIMGLLFLEPHQVYYSLGIAISCILPMTSAFFLRYVLGIKKKTVLFYMLICSSSLLIFELQRMQYTPQLFGISGMILFLGITIDFVKNKQIKKEKFLLGFSLAGVLSIYAEFGTILFTYFFITCSVIFLGNKNKKESLKKIYELILGCLLSFPISPLGMFKAVKFNLVVLTQVFQKVSNIDPFEGTMISPSLYIPNILGFLIRSKTIYNIKISAKDFNTWERVVLGLSICYLLIGICVVFFILFKRINKLNIIFILILLFFISYGYYFRKVNFAYGEYKFLLGIIPVAFMIITYFIQQFFDFLKNEKIKNVLEIIAVELIILFVILNLSNTLFLSRQKYFFYDKSLMELRKVGEKLPKDSIVDIPGTGNDVHAGVYALKNNKVRIKGFSYYTDFLNPEKLAITGRSYYTGTLEQMKNIPMKDSDYYLEIKNNDLDTLDIIKENKKIYWENRKYRLVQKSSKIDNISLKIGKGFDIVEIEGKTGIPFRWITNKEAEISLKNHSNNNITIQLVIEIKGIKNIHKSIDIFMNNQLIGSGKSPNQVKTKYFILKPNKNYKILLKMKDPLTSVKNDTRNFGVQVRGIKINIK</sequence>
<dbReference type="AlphaFoldDB" id="A0A510KB28"/>
<dbReference type="Proteomes" id="UP000321501">
    <property type="component" value="Chromosome"/>
</dbReference>
<evidence type="ECO:0008006" key="4">
    <source>
        <dbReference type="Google" id="ProtNLM"/>
    </source>
</evidence>
<feature type="transmembrane region" description="Helical" evidence="1">
    <location>
        <begin position="401"/>
        <end position="422"/>
    </location>
</feature>
<keyword evidence="1" id="KW-0812">Transmembrane</keyword>
<evidence type="ECO:0000256" key="1">
    <source>
        <dbReference type="SAM" id="Phobius"/>
    </source>
</evidence>